<dbReference type="GO" id="GO:0043755">
    <property type="term" value="F:alpha-ribazole phosphatase activity"/>
    <property type="evidence" value="ECO:0007669"/>
    <property type="project" value="UniProtKB-UniRule"/>
</dbReference>
<dbReference type="EC" id="3.1.3.73" evidence="2"/>
<evidence type="ECO:0000256" key="2">
    <source>
        <dbReference type="NCBIfam" id="TIGR03162"/>
    </source>
</evidence>
<proteinExistence type="predicted"/>
<dbReference type="InterPro" id="IPR017578">
    <property type="entry name" value="Ribazole_CobC"/>
</dbReference>
<dbReference type="SUPFAM" id="SSF53254">
    <property type="entry name" value="Phosphoglycerate mutase-like"/>
    <property type="match status" value="1"/>
</dbReference>
<organism evidence="5 6">
    <name type="scientific">Desulfobacca acetoxidans (strain ATCC 700848 / DSM 11109 / ASRB2)</name>
    <dbReference type="NCBI Taxonomy" id="880072"/>
    <lineage>
        <taxon>Bacteria</taxon>
        <taxon>Pseudomonadati</taxon>
        <taxon>Thermodesulfobacteriota</taxon>
        <taxon>Desulfobaccia</taxon>
        <taxon>Desulfobaccales</taxon>
        <taxon>Desulfobaccaceae</taxon>
        <taxon>Desulfobacca</taxon>
    </lineage>
</organism>
<dbReference type="Pfam" id="PF00300">
    <property type="entry name" value="His_Phos_1"/>
    <property type="match status" value="1"/>
</dbReference>
<dbReference type="eggNOG" id="COG0406">
    <property type="taxonomic scope" value="Bacteria"/>
</dbReference>
<dbReference type="InterPro" id="IPR051695">
    <property type="entry name" value="Phosphoglycerate_Mutase"/>
</dbReference>
<keyword evidence="1" id="KW-0378">Hydrolase</keyword>
<dbReference type="InterPro" id="IPR029033">
    <property type="entry name" value="His_PPase_superfam"/>
</dbReference>
<sequence length="215" mass="24124">MRLRALAAKGLLTATRLYLVRHGQVADGCTDVYNGHNDVDLSLAGVRQCQALAEYLQDVQLAGIYSSDLTRTRRGAEMICRGRNLEVEVCPEFRELNFGIWEGLSFQEIMERHPSELRQRFNDLANFRIAGGESLTDMQTRVIPRLEELLARHAGQALLIVAHAGVNRVILSQAMGLSLHRVFHLDQAYAGLNIIDYYPDLAVVRLLNGIFYPSS</sequence>
<dbReference type="PANTHER" id="PTHR46517:SF1">
    <property type="entry name" value="FRUCTOSE-2,6-BISPHOSPHATASE TIGAR"/>
    <property type="match status" value="1"/>
</dbReference>
<dbReference type="NCBIfam" id="TIGR03162">
    <property type="entry name" value="ribazole_cobC"/>
    <property type="match status" value="1"/>
</dbReference>
<name>F2NHV7_DESAR</name>
<dbReference type="PIRSF" id="PIRSF000709">
    <property type="entry name" value="6PFK_2-Ptase"/>
    <property type="match status" value="1"/>
</dbReference>
<reference evidence="6" key="2">
    <citation type="submission" date="2011-03" db="EMBL/GenBank/DDBJ databases">
        <title>The complete genome of Desulfobacca acetoxidans DSM 11109.</title>
        <authorList>
            <consortium name="US DOE Joint Genome Institute (JGI-PGF)"/>
            <person name="Lucas S."/>
            <person name="Copeland A."/>
            <person name="Lapidus A."/>
            <person name="Bruce D."/>
            <person name="Goodwin L."/>
            <person name="Pitluck S."/>
            <person name="Peters L."/>
            <person name="Kyrpides N."/>
            <person name="Mavromatis K."/>
            <person name="Ivanova N."/>
            <person name="Ovchinnikova G."/>
            <person name="Teshima H."/>
            <person name="Detter J.C."/>
            <person name="Han C."/>
            <person name="Land M."/>
            <person name="Hauser L."/>
            <person name="Markowitz V."/>
            <person name="Cheng J.-F."/>
            <person name="Hugenholtz P."/>
            <person name="Woyke T."/>
            <person name="Wu D."/>
            <person name="Spring S."/>
            <person name="Schueler E."/>
            <person name="Brambilla E."/>
            <person name="Klenk H.-P."/>
            <person name="Eisen J.A."/>
        </authorList>
    </citation>
    <scope>NUCLEOTIDE SEQUENCE [LARGE SCALE GENOMIC DNA]</scope>
    <source>
        <strain evidence="6">ATCC 700848 / DSM 11109 / ASRB2</strain>
    </source>
</reference>
<feature type="active site" description="Tele-phosphohistidine intermediate" evidence="3">
    <location>
        <position position="22"/>
    </location>
</feature>
<dbReference type="HOGENOM" id="CLU_033323_8_4_7"/>
<feature type="binding site" evidence="4">
    <location>
        <position position="71"/>
    </location>
    <ligand>
        <name>substrate</name>
    </ligand>
</feature>
<dbReference type="GO" id="GO:0009236">
    <property type="term" value="P:cobalamin biosynthetic process"/>
    <property type="evidence" value="ECO:0007669"/>
    <property type="project" value="UniProtKB-UniRule"/>
</dbReference>
<dbReference type="PANTHER" id="PTHR46517">
    <property type="entry name" value="FRUCTOSE-2,6-BISPHOSPHATASE TIGAR"/>
    <property type="match status" value="1"/>
</dbReference>
<dbReference type="GO" id="GO:0005829">
    <property type="term" value="C:cytosol"/>
    <property type="evidence" value="ECO:0007669"/>
    <property type="project" value="TreeGrafter"/>
</dbReference>
<reference evidence="5 6" key="1">
    <citation type="journal article" date="2011" name="Stand. Genomic Sci.">
        <title>Complete genome sequence of the acetate-degrading sulfate reducer Desulfobacca acetoxidans type strain (ASRB2).</title>
        <authorList>
            <person name="Goker M."/>
            <person name="Teshima H."/>
            <person name="Lapidus A."/>
            <person name="Nolan M."/>
            <person name="Lucas S."/>
            <person name="Hammon N."/>
            <person name="Deshpande S."/>
            <person name="Cheng J.F."/>
            <person name="Tapia R."/>
            <person name="Han C."/>
            <person name="Goodwin L."/>
            <person name="Pitluck S."/>
            <person name="Huntemann M."/>
            <person name="Liolios K."/>
            <person name="Ivanova N."/>
            <person name="Pagani I."/>
            <person name="Mavromatis K."/>
            <person name="Ovchinikova G."/>
            <person name="Pati A."/>
            <person name="Chen A."/>
            <person name="Palaniappan K."/>
            <person name="Land M."/>
            <person name="Hauser L."/>
            <person name="Brambilla E.M."/>
            <person name="Rohde M."/>
            <person name="Spring S."/>
            <person name="Detter J.C."/>
            <person name="Woyke T."/>
            <person name="Bristow J."/>
            <person name="Eisen J.A."/>
            <person name="Markowitz V."/>
            <person name="Hugenholtz P."/>
            <person name="Kyrpides N.C."/>
            <person name="Klenk H.P."/>
        </authorList>
    </citation>
    <scope>NUCLEOTIDE SEQUENCE [LARGE SCALE GENOMIC DNA]</scope>
    <source>
        <strain evidence="6">ATCC 700848 / DSM 11109 / ASRB2</strain>
    </source>
</reference>
<protein>
    <recommendedName>
        <fullName evidence="2">Alpha-ribazole phosphatase</fullName>
        <ecNumber evidence="2">3.1.3.73</ecNumber>
    </recommendedName>
</protein>
<dbReference type="Gene3D" id="3.40.50.1240">
    <property type="entry name" value="Phosphoglycerate mutase-like"/>
    <property type="match status" value="1"/>
</dbReference>
<dbReference type="Proteomes" id="UP000000483">
    <property type="component" value="Chromosome"/>
</dbReference>
<dbReference type="OrthoDB" id="9781415at2"/>
<dbReference type="GO" id="GO:0045820">
    <property type="term" value="P:negative regulation of glycolytic process"/>
    <property type="evidence" value="ECO:0007669"/>
    <property type="project" value="TreeGrafter"/>
</dbReference>
<evidence type="ECO:0000313" key="5">
    <source>
        <dbReference type="EMBL" id="AEB09442.1"/>
    </source>
</evidence>
<dbReference type="KEGG" id="dao:Desac_1590"/>
<feature type="active site" description="Proton donor/acceptor" evidence="3">
    <location>
        <position position="95"/>
    </location>
</feature>
<evidence type="ECO:0000256" key="4">
    <source>
        <dbReference type="PIRSR" id="PIRSR613078-2"/>
    </source>
</evidence>
<dbReference type="STRING" id="880072.Desac_1590"/>
<evidence type="ECO:0000256" key="1">
    <source>
        <dbReference type="ARBA" id="ARBA00022801"/>
    </source>
</evidence>
<dbReference type="EMBL" id="CP002629">
    <property type="protein sequence ID" value="AEB09442.1"/>
    <property type="molecule type" value="Genomic_DNA"/>
</dbReference>
<gene>
    <name evidence="5" type="ordered locus">Desac_1590</name>
</gene>
<dbReference type="AlphaFoldDB" id="F2NHV7"/>
<accession>F2NHV7</accession>
<dbReference type="GO" id="GO:0043456">
    <property type="term" value="P:regulation of pentose-phosphate shunt"/>
    <property type="evidence" value="ECO:0007669"/>
    <property type="project" value="TreeGrafter"/>
</dbReference>
<keyword evidence="6" id="KW-1185">Reference proteome</keyword>
<dbReference type="GO" id="GO:0004331">
    <property type="term" value="F:fructose-2,6-bisphosphate 2-phosphatase activity"/>
    <property type="evidence" value="ECO:0007669"/>
    <property type="project" value="TreeGrafter"/>
</dbReference>
<evidence type="ECO:0000256" key="3">
    <source>
        <dbReference type="PIRSR" id="PIRSR613078-1"/>
    </source>
</evidence>
<evidence type="ECO:0000313" key="6">
    <source>
        <dbReference type="Proteomes" id="UP000000483"/>
    </source>
</evidence>
<dbReference type="CDD" id="cd07067">
    <property type="entry name" value="HP_PGM_like"/>
    <property type="match status" value="1"/>
</dbReference>
<dbReference type="RefSeq" id="WP_013706552.1">
    <property type="nucleotide sequence ID" value="NC_015388.1"/>
</dbReference>
<dbReference type="InterPro" id="IPR013078">
    <property type="entry name" value="His_Pase_superF_clade-1"/>
</dbReference>
<dbReference type="SMART" id="SM00855">
    <property type="entry name" value="PGAM"/>
    <property type="match status" value="1"/>
</dbReference>